<dbReference type="EMBL" id="QOVN01000002">
    <property type="protein sequence ID" value="RXG30193.1"/>
    <property type="molecule type" value="Genomic_DNA"/>
</dbReference>
<dbReference type="OrthoDB" id="9763897at2"/>
<name>A0A1M5XR65_9FLAO</name>
<keyword evidence="6" id="KW-1185">Reference proteome</keyword>
<reference evidence="4" key="2">
    <citation type="submission" date="2016-11" db="EMBL/GenBank/DDBJ databases">
        <authorList>
            <person name="Jaros S."/>
            <person name="Januszkiewicz K."/>
            <person name="Wedrychowicz H."/>
        </authorList>
    </citation>
    <scope>NUCLEOTIDE SEQUENCE [LARGE SCALE GENOMIC DNA]</scope>
    <source>
        <strain evidence="4">DSM 19859</strain>
    </source>
</reference>
<evidence type="ECO:0000313" key="3">
    <source>
        <dbReference type="EMBL" id="RXG30193.1"/>
    </source>
</evidence>
<reference evidence="3 6" key="3">
    <citation type="submission" date="2018-07" db="EMBL/GenBank/DDBJ databases">
        <title>Leeuwenhoekiella genomics.</title>
        <authorList>
            <person name="Tahon G."/>
            <person name="Willems A."/>
        </authorList>
    </citation>
    <scope>NUCLEOTIDE SEQUENCE [LARGE SCALE GENOMIC DNA]</scope>
    <source>
        <strain evidence="3 6">LMG 24856</strain>
    </source>
</reference>
<protein>
    <submittedName>
        <fullName evidence="4">OmpA family protein</fullName>
    </submittedName>
</protein>
<evidence type="ECO:0000313" key="4">
    <source>
        <dbReference type="EMBL" id="SHI02034.1"/>
    </source>
</evidence>
<dbReference type="InterPro" id="IPR036737">
    <property type="entry name" value="OmpA-like_sf"/>
</dbReference>
<dbReference type="PROSITE" id="PS51123">
    <property type="entry name" value="OMPA_2"/>
    <property type="match status" value="1"/>
</dbReference>
<dbReference type="EMBL" id="FQXT01000003">
    <property type="protein sequence ID" value="SHI02034.1"/>
    <property type="molecule type" value="Genomic_DNA"/>
</dbReference>
<dbReference type="Proteomes" id="UP000290037">
    <property type="component" value="Unassembled WGS sequence"/>
</dbReference>
<evidence type="ECO:0000313" key="6">
    <source>
        <dbReference type="Proteomes" id="UP000290037"/>
    </source>
</evidence>
<reference evidence="5" key="1">
    <citation type="submission" date="2016-11" db="EMBL/GenBank/DDBJ databases">
        <authorList>
            <person name="Varghese N."/>
            <person name="Submissions S."/>
        </authorList>
    </citation>
    <scope>NUCLEOTIDE SEQUENCE [LARGE SCALE GENOMIC DNA]</scope>
    <source>
        <strain evidence="5">DSM 19859</strain>
    </source>
</reference>
<dbReference type="STRING" id="573501.SAMN04487999_1647"/>
<sequence>MKNFLIAFSVFTCWCVVGLYFLNATGAFNNRKSLFVDASSTVESPNSGTIKKQAPGYVLDSIYQATEPTEQLANRGIYQDSSLAKTGNYDKLIDDIQKRMERNQRAIDEDEERLRLAKLSKTATTKATKPNADITFRPVFKMARLVRDENASRFLAEVERRLKIKPQAKIEIIGYTDHIGDDRDNYVIALEQAQKIRLFLIKSLNLPENQVIALSKGEEFPLYPREQEDKIELNNRYELIFK</sequence>
<dbReference type="AlphaFoldDB" id="A0A1M5XR65"/>
<dbReference type="Pfam" id="PF00691">
    <property type="entry name" value="OmpA"/>
    <property type="match status" value="1"/>
</dbReference>
<dbReference type="RefSeq" id="WP_072982129.1">
    <property type="nucleotide sequence ID" value="NZ_FQXT01000003.1"/>
</dbReference>
<proteinExistence type="predicted"/>
<dbReference type="InterPro" id="IPR006665">
    <property type="entry name" value="OmpA-like"/>
</dbReference>
<dbReference type="Proteomes" id="UP000184240">
    <property type="component" value="Unassembled WGS sequence"/>
</dbReference>
<gene>
    <name evidence="3" type="ORF">DSM01_942</name>
    <name evidence="4" type="ORF">SAMN04487999_1647</name>
</gene>
<dbReference type="SUPFAM" id="SSF103088">
    <property type="entry name" value="OmpA-like"/>
    <property type="match status" value="1"/>
</dbReference>
<dbReference type="GO" id="GO:0016020">
    <property type="term" value="C:membrane"/>
    <property type="evidence" value="ECO:0007669"/>
    <property type="project" value="UniProtKB-UniRule"/>
</dbReference>
<feature type="domain" description="OmpA-like" evidence="2">
    <location>
        <begin position="123"/>
        <end position="242"/>
    </location>
</feature>
<evidence type="ECO:0000259" key="2">
    <source>
        <dbReference type="PROSITE" id="PS51123"/>
    </source>
</evidence>
<organism evidence="4 5">
    <name type="scientific">Leeuwenhoekiella palythoae</name>
    <dbReference type="NCBI Taxonomy" id="573501"/>
    <lineage>
        <taxon>Bacteria</taxon>
        <taxon>Pseudomonadati</taxon>
        <taxon>Bacteroidota</taxon>
        <taxon>Flavobacteriia</taxon>
        <taxon>Flavobacteriales</taxon>
        <taxon>Flavobacteriaceae</taxon>
        <taxon>Leeuwenhoekiella</taxon>
    </lineage>
</organism>
<accession>A0A1M5XR65</accession>
<keyword evidence="1" id="KW-0472">Membrane</keyword>
<evidence type="ECO:0000256" key="1">
    <source>
        <dbReference type="PROSITE-ProRule" id="PRU00473"/>
    </source>
</evidence>
<dbReference type="Gene3D" id="3.30.1330.60">
    <property type="entry name" value="OmpA-like domain"/>
    <property type="match status" value="1"/>
</dbReference>
<evidence type="ECO:0000313" key="5">
    <source>
        <dbReference type="Proteomes" id="UP000184240"/>
    </source>
</evidence>